<accession>A0A9X0A2M4</accession>
<evidence type="ECO:0000313" key="2">
    <source>
        <dbReference type="EMBL" id="KAJ7392317.1"/>
    </source>
</evidence>
<feature type="compositionally biased region" description="Basic and acidic residues" evidence="1">
    <location>
        <begin position="29"/>
        <end position="41"/>
    </location>
</feature>
<dbReference type="AlphaFoldDB" id="A0A9X0A2M4"/>
<feature type="region of interest" description="Disordered" evidence="1">
    <location>
        <begin position="197"/>
        <end position="225"/>
    </location>
</feature>
<name>A0A9X0A2M4_9CNID</name>
<sequence>MQALPYLQLRESESAVSSEKKSYRLSLHEALPKTAQHRDGQSRSVNRTNFSRDSNALFEGTSSIYFGDIARFRTPLPSPSPSRILKRPPRTQNHSSLPTWVDPLGIWLTNKQKCNNYETFTRNVELLRRTSDMFLDPCPHVPRCSHERTVSALRRQKYRFKTDDEWKKQERHMRIIERVQLFRDLWEQWTSKAKSAGGEHENRLNNFRKSRDGYNDPDDVIRQKREERLEHERVIRLERDKKREEFLAKKTGGP</sequence>
<reference evidence="2" key="1">
    <citation type="submission" date="2023-01" db="EMBL/GenBank/DDBJ databases">
        <title>Genome assembly of the deep-sea coral Lophelia pertusa.</title>
        <authorList>
            <person name="Herrera S."/>
            <person name="Cordes E."/>
        </authorList>
    </citation>
    <scope>NUCLEOTIDE SEQUENCE</scope>
    <source>
        <strain evidence="2">USNM1676648</strain>
        <tissue evidence="2">Polyp</tissue>
    </source>
</reference>
<evidence type="ECO:0000256" key="1">
    <source>
        <dbReference type="SAM" id="MobiDB-lite"/>
    </source>
</evidence>
<keyword evidence="3" id="KW-1185">Reference proteome</keyword>
<dbReference type="EMBL" id="MU825401">
    <property type="protein sequence ID" value="KAJ7392317.1"/>
    <property type="molecule type" value="Genomic_DNA"/>
</dbReference>
<protein>
    <submittedName>
        <fullName evidence="2">Uncharacterized protein</fullName>
    </submittedName>
</protein>
<evidence type="ECO:0000313" key="3">
    <source>
        <dbReference type="Proteomes" id="UP001163046"/>
    </source>
</evidence>
<dbReference type="OrthoDB" id="10483143at2759"/>
<comment type="caution">
    <text evidence="2">The sequence shown here is derived from an EMBL/GenBank/DDBJ whole genome shotgun (WGS) entry which is preliminary data.</text>
</comment>
<dbReference type="Proteomes" id="UP001163046">
    <property type="component" value="Unassembled WGS sequence"/>
</dbReference>
<organism evidence="2 3">
    <name type="scientific">Desmophyllum pertusum</name>
    <dbReference type="NCBI Taxonomy" id="174260"/>
    <lineage>
        <taxon>Eukaryota</taxon>
        <taxon>Metazoa</taxon>
        <taxon>Cnidaria</taxon>
        <taxon>Anthozoa</taxon>
        <taxon>Hexacorallia</taxon>
        <taxon>Scleractinia</taxon>
        <taxon>Caryophylliina</taxon>
        <taxon>Caryophylliidae</taxon>
        <taxon>Desmophyllum</taxon>
    </lineage>
</organism>
<feature type="region of interest" description="Disordered" evidence="1">
    <location>
        <begin position="29"/>
        <end position="48"/>
    </location>
</feature>
<gene>
    <name evidence="2" type="ORF">OS493_011974</name>
</gene>
<proteinExistence type="predicted"/>